<organism evidence="1 2">
    <name type="scientific">Piedraia hortae CBS 480.64</name>
    <dbReference type="NCBI Taxonomy" id="1314780"/>
    <lineage>
        <taxon>Eukaryota</taxon>
        <taxon>Fungi</taxon>
        <taxon>Dikarya</taxon>
        <taxon>Ascomycota</taxon>
        <taxon>Pezizomycotina</taxon>
        <taxon>Dothideomycetes</taxon>
        <taxon>Dothideomycetidae</taxon>
        <taxon>Capnodiales</taxon>
        <taxon>Piedraiaceae</taxon>
        <taxon>Piedraia</taxon>
    </lineage>
</organism>
<proteinExistence type="predicted"/>
<evidence type="ECO:0000313" key="1">
    <source>
        <dbReference type="EMBL" id="KAF2860409.1"/>
    </source>
</evidence>
<accession>A0A6A7C093</accession>
<dbReference type="EMBL" id="MU005982">
    <property type="protein sequence ID" value="KAF2860409.1"/>
    <property type="molecule type" value="Genomic_DNA"/>
</dbReference>
<reference evidence="1" key="1">
    <citation type="journal article" date="2020" name="Stud. Mycol.">
        <title>101 Dothideomycetes genomes: a test case for predicting lifestyles and emergence of pathogens.</title>
        <authorList>
            <person name="Haridas S."/>
            <person name="Albert R."/>
            <person name="Binder M."/>
            <person name="Bloem J."/>
            <person name="Labutti K."/>
            <person name="Salamov A."/>
            <person name="Andreopoulos B."/>
            <person name="Baker S."/>
            <person name="Barry K."/>
            <person name="Bills G."/>
            <person name="Bluhm B."/>
            <person name="Cannon C."/>
            <person name="Castanera R."/>
            <person name="Culley D."/>
            <person name="Daum C."/>
            <person name="Ezra D."/>
            <person name="Gonzalez J."/>
            <person name="Henrissat B."/>
            <person name="Kuo A."/>
            <person name="Liang C."/>
            <person name="Lipzen A."/>
            <person name="Lutzoni F."/>
            <person name="Magnuson J."/>
            <person name="Mondo S."/>
            <person name="Nolan M."/>
            <person name="Ohm R."/>
            <person name="Pangilinan J."/>
            <person name="Park H.-J."/>
            <person name="Ramirez L."/>
            <person name="Alfaro M."/>
            <person name="Sun H."/>
            <person name="Tritt A."/>
            <person name="Yoshinaga Y."/>
            <person name="Zwiers L.-H."/>
            <person name="Turgeon B."/>
            <person name="Goodwin S."/>
            <person name="Spatafora J."/>
            <person name="Crous P."/>
            <person name="Grigoriev I."/>
        </authorList>
    </citation>
    <scope>NUCLEOTIDE SEQUENCE</scope>
    <source>
        <strain evidence="1">CBS 480.64</strain>
    </source>
</reference>
<protein>
    <submittedName>
        <fullName evidence="1">Uncharacterized protein</fullName>
    </submittedName>
</protein>
<name>A0A6A7C093_9PEZI</name>
<sequence>MLEVSETTVVFLEETQVMDTRAKEDVEFVPQDEMPRHEDFGSLLRTPYTAKKFYTKHDARVVQLNVSFWQDGVSAARGTRWNHLEVWTMNSTGFSRRMSLGFPFEQIIVRTEPNARPGLAQFHVSANYFVAVGAKMKATSMLRGLMPNLVRPQRGVRAFNSRSGRPVIISGCACRFMADNPAAAALCSIRWHDFYWRWAVFNQWKDLTDVPSLGLLRHTKG</sequence>
<dbReference type="AlphaFoldDB" id="A0A6A7C093"/>
<evidence type="ECO:0000313" key="2">
    <source>
        <dbReference type="Proteomes" id="UP000799421"/>
    </source>
</evidence>
<keyword evidence="2" id="KW-1185">Reference proteome</keyword>
<gene>
    <name evidence="1" type="ORF">K470DRAFT_286876</name>
</gene>
<dbReference type="Proteomes" id="UP000799421">
    <property type="component" value="Unassembled WGS sequence"/>
</dbReference>